<keyword evidence="1" id="KW-0042">Antenna complex</keyword>
<dbReference type="PANTHER" id="PTHR12697:SF5">
    <property type="entry name" value="DEOXYHYPUSINE HYDROXYLASE"/>
    <property type="match status" value="1"/>
</dbReference>
<dbReference type="GO" id="GO:0030089">
    <property type="term" value="C:phycobilisome"/>
    <property type="evidence" value="ECO:0007669"/>
    <property type="project" value="UniProtKB-KW"/>
</dbReference>
<dbReference type="Pfam" id="PF13646">
    <property type="entry name" value="HEAT_2"/>
    <property type="match status" value="2"/>
</dbReference>
<proteinExistence type="predicted"/>
<dbReference type="PANTHER" id="PTHR12697">
    <property type="entry name" value="PBS LYASE HEAT-LIKE PROTEIN"/>
    <property type="match status" value="1"/>
</dbReference>
<dbReference type="SUPFAM" id="SSF48371">
    <property type="entry name" value="ARM repeat"/>
    <property type="match status" value="1"/>
</dbReference>
<comment type="caution">
    <text evidence="3">The sequence shown here is derived from an EMBL/GenBank/DDBJ whole genome shotgun (WGS) entry which is preliminary data.</text>
</comment>
<dbReference type="OrthoDB" id="5512944at2"/>
<reference evidence="3 4" key="1">
    <citation type="submission" date="2013-05" db="EMBL/GenBank/DDBJ databases">
        <title>Draft genome sequence of Rubidibacter lacunae KORDI 51-2.</title>
        <authorList>
            <person name="Choi D.H."/>
            <person name="Noh J.H."/>
            <person name="Kwon K.-K."/>
            <person name="Lee J.-H."/>
            <person name="Ryu J.-Y."/>
        </authorList>
    </citation>
    <scope>NUCLEOTIDE SEQUENCE [LARGE SCALE GENOMIC DNA]</scope>
    <source>
        <strain evidence="3 4">KORDI 51-2</strain>
    </source>
</reference>
<dbReference type="SMART" id="SM00567">
    <property type="entry name" value="EZ_HEAT"/>
    <property type="match status" value="7"/>
</dbReference>
<dbReference type="STRING" id="582515.KR51_00022180"/>
<evidence type="ECO:0000313" key="4">
    <source>
        <dbReference type="Proteomes" id="UP000016960"/>
    </source>
</evidence>
<dbReference type="Pfam" id="PF03130">
    <property type="entry name" value="HEAT_PBS"/>
    <property type="match status" value="1"/>
</dbReference>
<protein>
    <submittedName>
        <fullName evidence="3">HEAT domain containing protein</fullName>
    </submittedName>
</protein>
<keyword evidence="2" id="KW-0605">Phycobilisome</keyword>
<accession>U5DHV8</accession>
<evidence type="ECO:0000256" key="1">
    <source>
        <dbReference type="ARBA" id="ARBA00022549"/>
    </source>
</evidence>
<keyword evidence="4" id="KW-1185">Reference proteome</keyword>
<dbReference type="InterPro" id="IPR011989">
    <property type="entry name" value="ARM-like"/>
</dbReference>
<organism evidence="3 4">
    <name type="scientific">Rubidibacter lacunae KORDI 51-2</name>
    <dbReference type="NCBI Taxonomy" id="582515"/>
    <lineage>
        <taxon>Bacteria</taxon>
        <taxon>Bacillati</taxon>
        <taxon>Cyanobacteriota</taxon>
        <taxon>Cyanophyceae</taxon>
        <taxon>Oscillatoriophycideae</taxon>
        <taxon>Chroococcales</taxon>
        <taxon>Aphanothecaceae</taxon>
        <taxon>Rubidibacter</taxon>
    </lineage>
</organism>
<dbReference type="InterPro" id="IPR016024">
    <property type="entry name" value="ARM-type_fold"/>
</dbReference>
<evidence type="ECO:0000256" key="2">
    <source>
        <dbReference type="ARBA" id="ARBA00022738"/>
    </source>
</evidence>
<dbReference type="GO" id="GO:0016491">
    <property type="term" value="F:oxidoreductase activity"/>
    <property type="evidence" value="ECO:0007669"/>
    <property type="project" value="TreeGrafter"/>
</dbReference>
<dbReference type="eggNOG" id="COG1413">
    <property type="taxonomic scope" value="Bacteria"/>
</dbReference>
<dbReference type="EMBL" id="ASSJ01000052">
    <property type="protein sequence ID" value="ERN41241.1"/>
    <property type="molecule type" value="Genomic_DNA"/>
</dbReference>
<dbReference type="SUPFAM" id="SSF48431">
    <property type="entry name" value="Lipovitellin-phosvitin complex, superhelical domain"/>
    <property type="match status" value="1"/>
</dbReference>
<name>U5DHV8_9CHRO</name>
<dbReference type="InterPro" id="IPR011030">
    <property type="entry name" value="Lipovitellin_superhlx_dom"/>
</dbReference>
<sequence length="513" mass="55780">MQELHVQHCGGDGHRFRDRDGLRKAIRVGKPMRINTRMSRAVGAENCKRATMSNLLKKAAAAGERQDWVAVGQYLQALPWDCDSPFARAGDWRQGIVPTIAERSRALDLALQVLQAGDFQLRWDVAKVFAKFGDAAIAPLLEFVEDEDAELELRWYAVRILAGFDDPRVVLALVELAIATEDEELAITAARTLSEFGDSAVSALAELLAAPDDRMRLLAAQALAWIRRPATISPLLSAADDSLPIIRATAVEALCSFHDPRVPPVAISALQDLDPRVRREAISGLSFVADPEEWDLVARLQPLLYDLDHTVCHQAAIALGRIGNDAAVAELARLLRSQRTPCELRIVVVQSLSWAQTARALEIFAAELAAPVGPAEQESPTEKTVVEEIVIALGRWRAPESSARAAEVLVAFARQLSASATLPSASLQKALAVALGNTYLEQATAPLCELAVCDEKSVRLHALSSLQKLPAGCKSLQDLQDRAPTSERAREIESTLADVKTETRHTFAVQGCS</sequence>
<dbReference type="Proteomes" id="UP000016960">
    <property type="component" value="Unassembled WGS sequence"/>
</dbReference>
<evidence type="ECO:0000313" key="3">
    <source>
        <dbReference type="EMBL" id="ERN41241.1"/>
    </source>
</evidence>
<dbReference type="AlphaFoldDB" id="U5DHV8"/>
<dbReference type="Gene3D" id="1.25.10.10">
    <property type="entry name" value="Leucine-rich Repeat Variant"/>
    <property type="match status" value="3"/>
</dbReference>
<dbReference type="InParanoid" id="U5DHV8"/>
<gene>
    <name evidence="3" type="ORF">KR51_00022180</name>
</gene>
<dbReference type="InterPro" id="IPR004155">
    <property type="entry name" value="PBS_lyase_HEAT"/>
</dbReference>